<evidence type="ECO:0000256" key="1">
    <source>
        <dbReference type="ARBA" id="ARBA00022741"/>
    </source>
</evidence>
<evidence type="ECO:0000256" key="4">
    <source>
        <dbReference type="ARBA" id="ARBA00022840"/>
    </source>
</evidence>
<dbReference type="Pfam" id="PF00270">
    <property type="entry name" value="DEAD"/>
    <property type="match status" value="1"/>
</dbReference>
<dbReference type="EMBL" id="PDCG01000007">
    <property type="protein sequence ID" value="RBP97373.1"/>
    <property type="molecule type" value="Genomic_DNA"/>
</dbReference>
<feature type="compositionally biased region" description="Basic residues" evidence="6">
    <location>
        <begin position="638"/>
        <end position="651"/>
    </location>
</feature>
<feature type="compositionally biased region" description="Basic and acidic residues" evidence="6">
    <location>
        <begin position="519"/>
        <end position="540"/>
    </location>
</feature>
<dbReference type="Proteomes" id="UP000252530">
    <property type="component" value="Unassembled WGS sequence"/>
</dbReference>
<keyword evidence="2" id="KW-0378">Hydrolase</keyword>
<keyword evidence="1" id="KW-0547">Nucleotide-binding</keyword>
<dbReference type="SMART" id="SM00490">
    <property type="entry name" value="HELICc"/>
    <property type="match status" value="1"/>
</dbReference>
<evidence type="ECO:0000256" key="3">
    <source>
        <dbReference type="ARBA" id="ARBA00022806"/>
    </source>
</evidence>
<dbReference type="Gene3D" id="3.40.50.300">
    <property type="entry name" value="P-loop containing nucleotide triphosphate hydrolases"/>
    <property type="match status" value="2"/>
</dbReference>
<dbReference type="AlphaFoldDB" id="A0A366K8C5"/>
<evidence type="ECO:0000256" key="5">
    <source>
        <dbReference type="ARBA" id="ARBA00038437"/>
    </source>
</evidence>
<proteinExistence type="inferred from homology"/>
<comment type="similarity">
    <text evidence="5">Belongs to the DEAD box helicase family.</text>
</comment>
<organism evidence="9 10">
    <name type="scientific">Bifidobacterium aemilianum</name>
    <dbReference type="NCBI Taxonomy" id="2493120"/>
    <lineage>
        <taxon>Bacteria</taxon>
        <taxon>Bacillati</taxon>
        <taxon>Actinomycetota</taxon>
        <taxon>Actinomycetes</taxon>
        <taxon>Bifidobacteriales</taxon>
        <taxon>Bifidobacteriaceae</taxon>
        <taxon>Bifidobacterium</taxon>
    </lineage>
</organism>
<dbReference type="PROSITE" id="PS51192">
    <property type="entry name" value="HELICASE_ATP_BIND_1"/>
    <property type="match status" value="1"/>
</dbReference>
<evidence type="ECO:0000259" key="8">
    <source>
        <dbReference type="PROSITE" id="PS51194"/>
    </source>
</evidence>
<evidence type="ECO:0000259" key="7">
    <source>
        <dbReference type="PROSITE" id="PS51192"/>
    </source>
</evidence>
<dbReference type="InterPro" id="IPR011545">
    <property type="entry name" value="DEAD/DEAH_box_helicase_dom"/>
</dbReference>
<feature type="compositionally biased region" description="Basic and acidic residues" evidence="6">
    <location>
        <begin position="582"/>
        <end position="598"/>
    </location>
</feature>
<dbReference type="RefSeq" id="WP_113860583.1">
    <property type="nucleotide sequence ID" value="NZ_PDCG01000007.1"/>
</dbReference>
<dbReference type="GO" id="GO:0005829">
    <property type="term" value="C:cytosol"/>
    <property type="evidence" value="ECO:0007669"/>
    <property type="project" value="TreeGrafter"/>
</dbReference>
<keyword evidence="4" id="KW-0067">ATP-binding</keyword>
<feature type="domain" description="Helicase C-terminal" evidence="8">
    <location>
        <begin position="272"/>
        <end position="420"/>
    </location>
</feature>
<dbReference type="InterPro" id="IPR027417">
    <property type="entry name" value="P-loop_NTPase"/>
</dbReference>
<accession>A0A366K8C5</accession>
<dbReference type="OrthoDB" id="9805696at2"/>
<dbReference type="SUPFAM" id="SSF52540">
    <property type="entry name" value="P-loop containing nucleoside triphosphate hydrolases"/>
    <property type="match status" value="1"/>
</dbReference>
<feature type="region of interest" description="Disordered" evidence="6">
    <location>
        <begin position="1"/>
        <end position="23"/>
    </location>
</feature>
<dbReference type="PROSITE" id="PS51194">
    <property type="entry name" value="HELICASE_CTER"/>
    <property type="match status" value="1"/>
</dbReference>
<feature type="compositionally biased region" description="Basic and acidic residues" evidence="6">
    <location>
        <begin position="605"/>
        <end position="614"/>
    </location>
</feature>
<sequence length="651" mass="70536">MTTADTFDAADSESGLEADQAPAFSELGVPQPLVRLLAAEGKKTAFPIQADTLPDSLAGRDILGRGQTGSGKTLAYSLPLVARLAGESPSAAAMKDFERIQAQGGSHSRSKAMLPHPRALVLAPTRELVNQIDEVITPLAKAYDMTTVTVYGGVKQGRQVSRLRSGADIVIACPGRLEDLLRQRMLSLESVEISVLDEADEMADMGFLPSVQRLLEQVAPEGQHMLFSATLDHGVDKVVRQFLNDAKVHAVDSAESHVDTMTHHVFSVSQGNKYEVIRELASGKGKRILFTRTKYQAQKMAKKLVDAGIPAVDLQGNLSQNQRDRHLGAFTDGQVRVLVATDVAARGIDVSDVTLVVQTEPPEDSKSFLHRSGRTARAGETGDVVTLVLPNQQRGARSMMRQAGIKVKAEEVVPGSPILKELVGEHAPLVKGWTLTVPVVNSKAGRGHGGQNRGRGGSRSEGRGRFSREDRNFHSGGSSRGRDGRGRSSGGDFARGDSYAEGRSDRDGSRSGKRGYQGRRSDDRHTGRSFDSNDRTDHAGQSRRHQSGRSDDRFQSSADSRDRRSSRRNRDSYESRGSYGSPDDRGSRDSYESNDSHNSHASHGGRSDYYDKGGRGGRGKRNYGGVQSGRRTGGFRHSGSKKKSAPFRVGR</sequence>
<dbReference type="Pfam" id="PF00271">
    <property type="entry name" value="Helicase_C"/>
    <property type="match status" value="1"/>
</dbReference>
<dbReference type="SMART" id="SM00487">
    <property type="entry name" value="DEXDc"/>
    <property type="match status" value="1"/>
</dbReference>
<evidence type="ECO:0000256" key="2">
    <source>
        <dbReference type="ARBA" id="ARBA00022801"/>
    </source>
</evidence>
<feature type="compositionally biased region" description="Gly residues" evidence="6">
    <location>
        <begin position="447"/>
        <end position="457"/>
    </location>
</feature>
<dbReference type="InterPro" id="IPR044742">
    <property type="entry name" value="DEAD/DEAH_RhlB"/>
</dbReference>
<keyword evidence="10" id="KW-1185">Reference proteome</keyword>
<gene>
    <name evidence="9" type="ORF">CRD60_07035</name>
</gene>
<dbReference type="CDD" id="cd00268">
    <property type="entry name" value="DEADc"/>
    <property type="match status" value="1"/>
</dbReference>
<feature type="compositionally biased region" description="Basic and acidic residues" evidence="6">
    <location>
        <begin position="458"/>
        <end position="473"/>
    </location>
</feature>
<feature type="domain" description="Helicase ATP-binding" evidence="7">
    <location>
        <begin position="53"/>
        <end position="249"/>
    </location>
</feature>
<dbReference type="GO" id="GO:0003676">
    <property type="term" value="F:nucleic acid binding"/>
    <property type="evidence" value="ECO:0007669"/>
    <property type="project" value="InterPro"/>
</dbReference>
<evidence type="ECO:0000313" key="9">
    <source>
        <dbReference type="EMBL" id="RBP97373.1"/>
    </source>
</evidence>
<feature type="region of interest" description="Disordered" evidence="6">
    <location>
        <begin position="441"/>
        <end position="651"/>
    </location>
</feature>
<dbReference type="GO" id="GO:0005524">
    <property type="term" value="F:ATP binding"/>
    <property type="evidence" value="ECO:0007669"/>
    <property type="project" value="UniProtKB-KW"/>
</dbReference>
<dbReference type="CDD" id="cd18787">
    <property type="entry name" value="SF2_C_DEAD"/>
    <property type="match status" value="1"/>
</dbReference>
<evidence type="ECO:0000256" key="6">
    <source>
        <dbReference type="SAM" id="MobiDB-lite"/>
    </source>
</evidence>
<dbReference type="GO" id="GO:0016787">
    <property type="term" value="F:hydrolase activity"/>
    <property type="evidence" value="ECO:0007669"/>
    <property type="project" value="UniProtKB-KW"/>
</dbReference>
<dbReference type="GO" id="GO:0003724">
    <property type="term" value="F:RNA helicase activity"/>
    <property type="evidence" value="ECO:0007669"/>
    <property type="project" value="TreeGrafter"/>
</dbReference>
<dbReference type="InterPro" id="IPR014001">
    <property type="entry name" value="Helicase_ATP-bd"/>
</dbReference>
<protein>
    <submittedName>
        <fullName evidence="9">DNA helicase</fullName>
    </submittedName>
</protein>
<feature type="compositionally biased region" description="Basic and acidic residues" evidence="6">
    <location>
        <begin position="548"/>
        <end position="574"/>
    </location>
</feature>
<evidence type="ECO:0000313" key="10">
    <source>
        <dbReference type="Proteomes" id="UP000252530"/>
    </source>
</evidence>
<reference evidence="9 10" key="1">
    <citation type="submission" date="2017-10" db="EMBL/GenBank/DDBJ databases">
        <title>Bifidobacterium xylocopum sp. nov. and Bifidobacterium aemilianum sp. nov., from the carpenter bee (Xylocopa violacea) digestive tract.</title>
        <authorList>
            <person name="Alberoni D."/>
            <person name="Baffoni L."/>
            <person name="Di Gioia D."/>
            <person name="Gaggia F."/>
            <person name="Biavati B."/>
        </authorList>
    </citation>
    <scope>NUCLEOTIDE SEQUENCE [LARGE SCALE GENOMIC DNA]</scope>
    <source>
        <strain evidence="9 10">XV10</strain>
    </source>
</reference>
<keyword evidence="3 9" id="KW-0347">Helicase</keyword>
<dbReference type="InterPro" id="IPR001650">
    <property type="entry name" value="Helicase_C-like"/>
</dbReference>
<dbReference type="PANTHER" id="PTHR47959">
    <property type="entry name" value="ATP-DEPENDENT RNA HELICASE RHLE-RELATED"/>
    <property type="match status" value="1"/>
</dbReference>
<dbReference type="InterPro" id="IPR050079">
    <property type="entry name" value="DEAD_box_RNA_helicase"/>
</dbReference>
<comment type="caution">
    <text evidence="9">The sequence shown here is derived from an EMBL/GenBank/DDBJ whole genome shotgun (WGS) entry which is preliminary data.</text>
</comment>
<name>A0A366K8C5_9BIFI</name>
<feature type="compositionally biased region" description="Basic and acidic residues" evidence="6">
    <location>
        <begin position="494"/>
        <end position="510"/>
    </location>
</feature>
<dbReference type="PANTHER" id="PTHR47959:SF13">
    <property type="entry name" value="ATP-DEPENDENT RNA HELICASE RHLE"/>
    <property type="match status" value="1"/>
</dbReference>